<dbReference type="Pfam" id="PF09994">
    <property type="entry name" value="T6SS_Tle1-like_cat"/>
    <property type="match status" value="1"/>
</dbReference>
<dbReference type="OrthoDB" id="59699at2759"/>
<dbReference type="SUPFAM" id="SSF53474">
    <property type="entry name" value="alpha/beta-Hydrolases"/>
    <property type="match status" value="1"/>
</dbReference>
<dbReference type="EMBL" id="VFLP01000067">
    <property type="protein sequence ID" value="TRX89460.1"/>
    <property type="molecule type" value="Genomic_DNA"/>
</dbReference>
<dbReference type="InterPro" id="IPR018712">
    <property type="entry name" value="Tle1-like_cat"/>
</dbReference>
<comment type="caution">
    <text evidence="2">The sequence shown here is derived from an EMBL/GenBank/DDBJ whole genome shotgun (WGS) entry which is preliminary data.</text>
</comment>
<dbReference type="InterPro" id="IPR029058">
    <property type="entry name" value="AB_hydrolase_fold"/>
</dbReference>
<dbReference type="STRING" id="2512241.A0A553HND3"/>
<name>A0A553HND3_9PEZI</name>
<dbReference type="AlphaFoldDB" id="A0A553HND3"/>
<sequence>MKIATKKLFVFLDGTWQDGVNNNSPLTNVATLARCLQSQASDGSLQIVYYSSGVGNGTSKPSQVIDAVTGRGLSAKVREAYSFISHNYNFIDNSDEIYLIGFSRGAFAAQCLASFISQTGLMPKEYLYYLRGLFTLWANQKIESVFKELEKRMGELEHSGALRKVEIKALALWDTVSSLAARLPPRPLAFVGEKVPECVRYAFQALALNEERTKFVPVVWRSKEENTKVSQCWFLGSHSDVGGSEDAALGLVTLLWMIGKLHRLDVSFSNQEISKHMKIKATEPSWYWWFLGRRTRGNSYLQSTMTGIPSSQRVFNEIHFTVRLTKQQNPSRYKCRALQGWEIDPETMRTHRVKQWRLVEGAQSETLDEHDLMPNDEEFKQLKSWCTPPPAERQCKTDRTPFAEKVQVPGSEKELERFREFLKKYIDGLEIV</sequence>
<evidence type="ECO:0000313" key="3">
    <source>
        <dbReference type="Proteomes" id="UP000319160"/>
    </source>
</evidence>
<protein>
    <recommendedName>
        <fullName evidence="1">T6SS Phospholipase effector Tle1-like catalytic domain-containing protein</fullName>
    </recommendedName>
</protein>
<organism evidence="2 3">
    <name type="scientific">Xylaria flabelliformis</name>
    <dbReference type="NCBI Taxonomy" id="2512241"/>
    <lineage>
        <taxon>Eukaryota</taxon>
        <taxon>Fungi</taxon>
        <taxon>Dikarya</taxon>
        <taxon>Ascomycota</taxon>
        <taxon>Pezizomycotina</taxon>
        <taxon>Sordariomycetes</taxon>
        <taxon>Xylariomycetidae</taxon>
        <taxon>Xylariales</taxon>
        <taxon>Xylariaceae</taxon>
        <taxon>Xylaria</taxon>
    </lineage>
</organism>
<dbReference type="PANTHER" id="PTHR33840:SF1">
    <property type="entry name" value="TLE1 PHOSPHOLIPASE DOMAIN-CONTAINING PROTEIN"/>
    <property type="match status" value="1"/>
</dbReference>
<gene>
    <name evidence="2" type="ORF">FHL15_009629</name>
</gene>
<feature type="domain" description="T6SS Phospholipase effector Tle1-like catalytic" evidence="1">
    <location>
        <begin position="6"/>
        <end position="258"/>
    </location>
</feature>
<dbReference type="PANTHER" id="PTHR33840">
    <property type="match status" value="1"/>
</dbReference>
<dbReference type="Proteomes" id="UP000319160">
    <property type="component" value="Unassembled WGS sequence"/>
</dbReference>
<evidence type="ECO:0000313" key="2">
    <source>
        <dbReference type="EMBL" id="TRX89460.1"/>
    </source>
</evidence>
<accession>A0A553HND3</accession>
<evidence type="ECO:0000259" key="1">
    <source>
        <dbReference type="Pfam" id="PF09994"/>
    </source>
</evidence>
<keyword evidence="3" id="KW-1185">Reference proteome</keyword>
<reference evidence="3" key="1">
    <citation type="submission" date="2019-06" db="EMBL/GenBank/DDBJ databases">
        <title>Draft genome sequence of the griseofulvin-producing fungus Xylaria cubensis strain G536.</title>
        <authorList>
            <person name="Mead M.E."/>
            <person name="Raja H.A."/>
            <person name="Steenwyk J.L."/>
            <person name="Knowles S.L."/>
            <person name="Oberlies N.H."/>
            <person name="Rokas A."/>
        </authorList>
    </citation>
    <scope>NUCLEOTIDE SEQUENCE [LARGE SCALE GENOMIC DNA]</scope>
    <source>
        <strain evidence="3">G536</strain>
    </source>
</reference>
<proteinExistence type="predicted"/>